<reference evidence="1" key="1">
    <citation type="journal article" date="2011" name="PLoS Genet.">
        <title>Parallel evolution of a type IV secretion system in radiating lineages of the host-restricted bacterial pathogen Bartonella.</title>
        <authorList>
            <person name="Engel P."/>
            <person name="Salzburger W."/>
            <person name="Liesch M."/>
            <person name="Chang C.C."/>
            <person name="Maruyama S."/>
            <person name="Lanz C."/>
            <person name="Calteau A."/>
            <person name="Lajus A."/>
            <person name="Medigue C."/>
            <person name="Schuster S.C."/>
            <person name="Dehio C."/>
        </authorList>
    </citation>
    <scope>NUCLEOTIDE SEQUENCE</scope>
    <source>
        <strain evidence="1">R1</strain>
    </source>
</reference>
<dbReference type="EMBL" id="FN645524">
    <property type="protein sequence ID" value="CBI82805.1"/>
    <property type="molecule type" value="Genomic_DNA"/>
</dbReference>
<proteinExistence type="predicted"/>
<gene>
    <name evidence="1" type="ORF">BARSC_190076</name>
</gene>
<organism evidence="1">
    <name type="scientific">Bartonella schoenbuchensis (strain DSM 13525 / NCTC 13165 / R1)</name>
    <dbReference type="NCBI Taxonomy" id="687861"/>
    <lineage>
        <taxon>Bacteria</taxon>
        <taxon>Pseudomonadati</taxon>
        <taxon>Pseudomonadota</taxon>
        <taxon>Alphaproteobacteria</taxon>
        <taxon>Hyphomicrobiales</taxon>
        <taxon>Bartonellaceae</taxon>
        <taxon>Bartonella</taxon>
    </lineage>
</organism>
<evidence type="ECO:0008006" key="2">
    <source>
        <dbReference type="Google" id="ProtNLM"/>
    </source>
</evidence>
<dbReference type="InterPro" id="IPR012332">
    <property type="entry name" value="Autotransporter_pectin_lyase_C"/>
</dbReference>
<protein>
    <recommendedName>
        <fullName evidence="2">Right handed beta helix region</fullName>
    </recommendedName>
</protein>
<sequence>MKDEPSNPAVKVHGSKADITIVDKLTITDKSSKMPAIQVEKQGKLVLAGEVDIQNVYKGIVADGKGSSVTVTKGVIGVRGDYVIGVKNGGTVTLIDGVKVNGGGIGVKDGGTVTLGGEVKVQGSMGIVFMGDKGTANATVMGVGAKINLASGSTGAVMMGDGALMLNTVTIEGVGVGARVTKGTLEVTKGSIQGTTVGAEVSGSGVLEVNGRATIVGTTMGLRVTGSGKATMMGGSIQGGGSGGSYGVIVDTSGTVELSGGVEVSRFETGVYVKGGTFKMTEGEITGDGKGTGVYMEGGVTLSGGVDISRFATGVRVEKGVLIMNQGSVKGFTGTGVMVGSEVKSASLMGVEITGDGKGTGVMMMGGDVKLDNVRIKGVAMGVMMEKGGKSLTISGSSTIEFVGDGVGVGVWGEVKSAELTQTVITGKGSGTGVYAERGTLIIEKGTTIDFKESGWGVYVKGGIKNVSLTGTTITGEESGYGVYAVGGDRYDDDVR</sequence>
<dbReference type="InterPro" id="IPR011050">
    <property type="entry name" value="Pectin_lyase_fold/virulence"/>
</dbReference>
<dbReference type="AlphaFoldDB" id="E6Z117"/>
<accession>E6Z117</accession>
<evidence type="ECO:0000313" key="1">
    <source>
        <dbReference type="EMBL" id="CBI82805.1"/>
    </source>
</evidence>
<dbReference type="SUPFAM" id="SSF51126">
    <property type="entry name" value="Pectin lyase-like"/>
    <property type="match status" value="1"/>
</dbReference>
<dbReference type="Gene3D" id="2.160.20.20">
    <property type="match status" value="2"/>
</dbReference>
<name>E6Z117_BARSR</name>